<dbReference type="SUPFAM" id="SSF52402">
    <property type="entry name" value="Adenine nucleotide alpha hydrolases-like"/>
    <property type="match status" value="1"/>
</dbReference>
<dbReference type="EMBL" id="CAEZWT010000018">
    <property type="protein sequence ID" value="CAB4664827.1"/>
    <property type="molecule type" value="Genomic_DNA"/>
</dbReference>
<dbReference type="EMBL" id="CAEZZC010000011">
    <property type="protein sequence ID" value="CAB4752353.1"/>
    <property type="molecule type" value="Genomic_DNA"/>
</dbReference>
<dbReference type="CDD" id="cd01991">
    <property type="entry name" value="Asn_synthase_B_C"/>
    <property type="match status" value="1"/>
</dbReference>
<dbReference type="EMBL" id="CAFBQL010000010">
    <property type="protein sequence ID" value="CAB5063100.1"/>
    <property type="molecule type" value="Genomic_DNA"/>
</dbReference>
<dbReference type="InterPro" id="IPR033738">
    <property type="entry name" value="AsnB_N"/>
</dbReference>
<dbReference type="NCBIfam" id="TIGR01536">
    <property type="entry name" value="asn_synth_AEB"/>
    <property type="match status" value="1"/>
</dbReference>
<dbReference type="EMBL" id="CAFBMV010000015">
    <property type="protein sequence ID" value="CAB4932840.1"/>
    <property type="molecule type" value="Genomic_DNA"/>
</dbReference>
<dbReference type="Gene3D" id="3.60.20.10">
    <property type="entry name" value="Glutamine Phosphoribosylpyrophosphate, subunit 1, domain 1"/>
    <property type="match status" value="1"/>
</dbReference>
<dbReference type="Gene3D" id="3.40.50.620">
    <property type="entry name" value="HUPs"/>
    <property type="match status" value="1"/>
</dbReference>
<dbReference type="PANTHER" id="PTHR43284:SF1">
    <property type="entry name" value="ASPARAGINE SYNTHETASE"/>
    <property type="match status" value="1"/>
</dbReference>
<keyword evidence="3" id="KW-0067">ATP-binding</keyword>
<evidence type="ECO:0000313" key="9">
    <source>
        <dbReference type="EMBL" id="CAB4932840.1"/>
    </source>
</evidence>
<comment type="similarity">
    <text evidence="1">Belongs to the asparagine synthetase family.</text>
</comment>
<gene>
    <name evidence="6" type="ORF">UFOPK2289_00778</name>
    <name evidence="7" type="ORF">UFOPK2822_00888</name>
    <name evidence="8" type="ORF">UFOPK3346_00193</name>
    <name evidence="9" type="ORF">UFOPK3670_01404</name>
    <name evidence="10" type="ORF">UFOPK4308_01284</name>
</gene>
<keyword evidence="4" id="KW-0315">Glutamine amidotransferase</keyword>
<evidence type="ECO:0000313" key="10">
    <source>
        <dbReference type="EMBL" id="CAB5063100.1"/>
    </source>
</evidence>
<evidence type="ECO:0000256" key="1">
    <source>
        <dbReference type="ARBA" id="ARBA00005752"/>
    </source>
</evidence>
<dbReference type="GO" id="GO:0005829">
    <property type="term" value="C:cytosol"/>
    <property type="evidence" value="ECO:0007669"/>
    <property type="project" value="TreeGrafter"/>
</dbReference>
<evidence type="ECO:0000313" key="7">
    <source>
        <dbReference type="EMBL" id="CAB4752353.1"/>
    </source>
</evidence>
<dbReference type="EMBL" id="CAFBLE010000001">
    <property type="protein sequence ID" value="CAB4856392.1"/>
    <property type="molecule type" value="Genomic_DNA"/>
</dbReference>
<dbReference type="Pfam" id="PF00733">
    <property type="entry name" value="Asn_synthase"/>
    <property type="match status" value="1"/>
</dbReference>
<dbReference type="Pfam" id="PF13537">
    <property type="entry name" value="GATase_7"/>
    <property type="match status" value="1"/>
</dbReference>
<dbReference type="PIRSF" id="PIRSF001589">
    <property type="entry name" value="Asn_synthetase_glu-h"/>
    <property type="match status" value="1"/>
</dbReference>
<sequence length="608" mass="68315">MCGIVGGVGPGAPGNEKLQRQLDSIRHRGPDEEGTFVGQGIALGIARLSIIDVSTGQQPVSNQNKTIQLVFNGEIYNFKELRNTLESKGHRFNSQGDSEVLVHLYEEFGLDFVKLIKGMFAIAIWDNRDGSLTLVRDRVGKKPLWYAITPDNTLYFASEVKALLAAGVKTTLREGAVTEIMQLGYINAPLSAYNEIQQLAPATYGIWRNGGWSTKKYWSPDFESKRDITFQDALDETKVLIRAAVERRLISERPLGSFLSGGFDSTVVTAYMAQLMPEKVRTFSIGFTDSRFDESSHARAVAKYLDTEHIEEILNPDPAILLSQLAAIMDQPLADSSVLPTYMIAKFARQEVVVALGGDGGDEVFGGYDRYRAVRVMQKWNPLLQLLTPIGKNEAINSAIKNRKLKRIFSQLHSQPSLGHRYLSVMSASNQYRSESMSQEFLNGFDSPGARDDLSRMARSDFDWYLPGDLLVKADMATMANSLELRSPMLDHDLIEWAISLPTDFKIKGGETKHILKEVARSLVPRELIDRPKMGFAIPCAQWLRTGLKEMSFDLLTDLTAQNRGWFDTKEVTNILNDHMKGRDHELVIWPMLMLELWARTWLDQPSK</sequence>
<feature type="domain" description="Glutamine amidotransferase type-2" evidence="5">
    <location>
        <begin position="2"/>
        <end position="210"/>
    </location>
</feature>
<dbReference type="InterPro" id="IPR006426">
    <property type="entry name" value="Asn_synth_AEB"/>
</dbReference>
<accession>A0A6J7IPR8</accession>
<dbReference type="PROSITE" id="PS51278">
    <property type="entry name" value="GATASE_TYPE_2"/>
    <property type="match status" value="1"/>
</dbReference>
<name>A0A6J7IPR8_9ZZZZ</name>
<dbReference type="CDD" id="cd00712">
    <property type="entry name" value="AsnB"/>
    <property type="match status" value="1"/>
</dbReference>
<evidence type="ECO:0000256" key="4">
    <source>
        <dbReference type="ARBA" id="ARBA00022962"/>
    </source>
</evidence>
<organism evidence="9">
    <name type="scientific">freshwater metagenome</name>
    <dbReference type="NCBI Taxonomy" id="449393"/>
    <lineage>
        <taxon>unclassified sequences</taxon>
        <taxon>metagenomes</taxon>
        <taxon>ecological metagenomes</taxon>
    </lineage>
</organism>
<dbReference type="GO" id="GO:0004066">
    <property type="term" value="F:asparagine synthase (glutamine-hydrolyzing) activity"/>
    <property type="evidence" value="ECO:0007669"/>
    <property type="project" value="InterPro"/>
</dbReference>
<evidence type="ECO:0000313" key="6">
    <source>
        <dbReference type="EMBL" id="CAB4664827.1"/>
    </source>
</evidence>
<keyword evidence="2" id="KW-0547">Nucleotide-binding</keyword>
<protein>
    <submittedName>
        <fullName evidence="9">Unannotated protein</fullName>
    </submittedName>
</protein>
<evidence type="ECO:0000256" key="3">
    <source>
        <dbReference type="ARBA" id="ARBA00022840"/>
    </source>
</evidence>
<dbReference type="PANTHER" id="PTHR43284">
    <property type="entry name" value="ASPARAGINE SYNTHETASE (GLUTAMINE-HYDROLYZING)"/>
    <property type="match status" value="1"/>
</dbReference>
<dbReference type="InterPro" id="IPR017932">
    <property type="entry name" value="GATase_2_dom"/>
</dbReference>
<evidence type="ECO:0000256" key="2">
    <source>
        <dbReference type="ARBA" id="ARBA00022741"/>
    </source>
</evidence>
<reference evidence="9" key="1">
    <citation type="submission" date="2020-05" db="EMBL/GenBank/DDBJ databases">
        <authorList>
            <person name="Chiriac C."/>
            <person name="Salcher M."/>
            <person name="Ghai R."/>
            <person name="Kavagutti S V."/>
        </authorList>
    </citation>
    <scope>NUCLEOTIDE SEQUENCE</scope>
</reference>
<dbReference type="InterPro" id="IPR014729">
    <property type="entry name" value="Rossmann-like_a/b/a_fold"/>
</dbReference>
<dbReference type="SUPFAM" id="SSF56235">
    <property type="entry name" value="N-terminal nucleophile aminohydrolases (Ntn hydrolases)"/>
    <property type="match status" value="1"/>
</dbReference>
<dbReference type="AlphaFoldDB" id="A0A6J7IPR8"/>
<dbReference type="GO" id="GO:0005524">
    <property type="term" value="F:ATP binding"/>
    <property type="evidence" value="ECO:0007669"/>
    <property type="project" value="UniProtKB-KW"/>
</dbReference>
<proteinExistence type="inferred from homology"/>
<evidence type="ECO:0000313" key="8">
    <source>
        <dbReference type="EMBL" id="CAB4856392.1"/>
    </source>
</evidence>
<dbReference type="GO" id="GO:0006529">
    <property type="term" value="P:asparagine biosynthetic process"/>
    <property type="evidence" value="ECO:0007669"/>
    <property type="project" value="InterPro"/>
</dbReference>
<dbReference type="InterPro" id="IPR051786">
    <property type="entry name" value="ASN_synthetase/amidase"/>
</dbReference>
<evidence type="ECO:0000259" key="5">
    <source>
        <dbReference type="PROSITE" id="PS51278"/>
    </source>
</evidence>
<dbReference type="InterPro" id="IPR029055">
    <property type="entry name" value="Ntn_hydrolases_N"/>
</dbReference>
<dbReference type="InterPro" id="IPR001962">
    <property type="entry name" value="Asn_synthase"/>
</dbReference>